<comment type="caution">
    <text evidence="2">The sequence shown here is derived from an EMBL/GenBank/DDBJ whole genome shotgun (WGS) entry which is preliminary data.</text>
</comment>
<name>A0A2U2MVM3_9GAMM</name>
<protein>
    <submittedName>
        <fullName evidence="2">Uncharacterized protein</fullName>
    </submittedName>
</protein>
<dbReference type="EMBL" id="QFFI01000074">
    <property type="protein sequence ID" value="PWG60909.1"/>
    <property type="molecule type" value="Genomic_DNA"/>
</dbReference>
<dbReference type="RefSeq" id="WP_158280503.1">
    <property type="nucleotide sequence ID" value="NZ_QFFI01000074.1"/>
</dbReference>
<reference evidence="2 3" key="1">
    <citation type="submission" date="2018-05" db="EMBL/GenBank/DDBJ databases">
        <title>Spiribacter halobius sp. nov., a moderately halophilic bacterium isolated from marine solar saltern.</title>
        <authorList>
            <person name="Zheng W.-S."/>
            <person name="Lu D.-C."/>
            <person name="Du Z.-J."/>
        </authorList>
    </citation>
    <scope>NUCLEOTIDE SEQUENCE [LARGE SCALE GENOMIC DNA]</scope>
    <source>
        <strain evidence="2 3">E85</strain>
    </source>
</reference>
<dbReference type="AlphaFoldDB" id="A0A2U2MVM3"/>
<dbReference type="Proteomes" id="UP000245474">
    <property type="component" value="Unassembled WGS sequence"/>
</dbReference>
<gene>
    <name evidence="2" type="ORF">DEM34_19200</name>
</gene>
<keyword evidence="3" id="KW-1185">Reference proteome</keyword>
<accession>A0A2U2MVM3</accession>
<organism evidence="2 3">
    <name type="scientific">Sediminicurvatus halobius</name>
    <dbReference type="NCBI Taxonomy" id="2182432"/>
    <lineage>
        <taxon>Bacteria</taxon>
        <taxon>Pseudomonadati</taxon>
        <taxon>Pseudomonadota</taxon>
        <taxon>Gammaproteobacteria</taxon>
        <taxon>Chromatiales</taxon>
        <taxon>Ectothiorhodospiraceae</taxon>
        <taxon>Sediminicurvatus</taxon>
    </lineage>
</organism>
<feature type="region of interest" description="Disordered" evidence="1">
    <location>
        <begin position="69"/>
        <end position="88"/>
    </location>
</feature>
<sequence length="88" mass="9977">QELARSQELEAERVRFLERTRSPGEAQAFARRTRGIYRRAVLNRSAPAAEPVYRLRLIGSYCYLRHYLNPGPENGSGSPPPARRGGHD</sequence>
<proteinExistence type="predicted"/>
<evidence type="ECO:0000313" key="2">
    <source>
        <dbReference type="EMBL" id="PWG60909.1"/>
    </source>
</evidence>
<evidence type="ECO:0000256" key="1">
    <source>
        <dbReference type="SAM" id="MobiDB-lite"/>
    </source>
</evidence>
<feature type="non-terminal residue" evidence="2">
    <location>
        <position position="1"/>
    </location>
</feature>
<evidence type="ECO:0000313" key="3">
    <source>
        <dbReference type="Proteomes" id="UP000245474"/>
    </source>
</evidence>